<organism evidence="4 5">
    <name type="scientific">Williamsia sterculiae</name>
    <dbReference type="NCBI Taxonomy" id="1344003"/>
    <lineage>
        <taxon>Bacteria</taxon>
        <taxon>Bacillati</taxon>
        <taxon>Actinomycetota</taxon>
        <taxon>Actinomycetes</taxon>
        <taxon>Mycobacteriales</taxon>
        <taxon>Nocardiaceae</taxon>
        <taxon>Williamsia</taxon>
    </lineage>
</organism>
<evidence type="ECO:0000259" key="3">
    <source>
        <dbReference type="Pfam" id="PF10081"/>
    </source>
</evidence>
<sequence length="456" mass="47733">MTARGQATRPPTARRTPSRWSAVGAALPSPLVTAGTTAGLVLASTPGSLPQTFLAHVIVVTVVTLLWATATAVIGVITRIWWEPPGPRQRLVSACVALPIICGSSAWNALWQDRLHSNLAQPAVPWTWWATPAVPVAVILMVTLVYTTGARRRRRFALVSLAAAGLTAAAVVALPAPAHGRQSTPVASVSDRFVQTGAGPGALRLYESLDDRSRSSAAFSVTPEWDARARDLTRRWVAAGGLSRAAVVIAVPTGSGWVDPDAVTGFEHRFAGDVGVLAGQYDAIPSWRAFVSDRDRPGAATVAILRAVLDAIGSRAGGHRPQVYLYGQSLGAIGADAARGWAVTHRPGQVCATVVAGAPADTVAARAADRVVIANRSDPVTRWSPRLLWSAPRTASTEADLPAPQWIPIGSFLATSADLVSALTQPTGHGHRYGAEQGLRAPDCRAGQTIGPRALS</sequence>
<dbReference type="STRING" id="1344003.SAMN05445060_2468"/>
<feature type="domain" description="Alpha/beta-hydrolase catalytic" evidence="3">
    <location>
        <begin position="226"/>
        <end position="364"/>
    </location>
</feature>
<feature type="transmembrane region" description="Helical" evidence="2">
    <location>
        <begin position="129"/>
        <end position="149"/>
    </location>
</feature>
<proteinExistence type="predicted"/>
<dbReference type="ESTHER" id="9actn-a0a1n7g3z3">
    <property type="family name" value="Abhydrolase_9"/>
</dbReference>
<dbReference type="EMBL" id="FTNT01000007">
    <property type="protein sequence ID" value="SIS07268.1"/>
    <property type="molecule type" value="Genomic_DNA"/>
</dbReference>
<keyword evidence="2" id="KW-1133">Transmembrane helix</keyword>
<feature type="transmembrane region" description="Helical" evidence="2">
    <location>
        <begin position="53"/>
        <end position="78"/>
    </location>
</feature>
<feature type="transmembrane region" description="Helical" evidence="2">
    <location>
        <begin position="156"/>
        <end position="176"/>
    </location>
</feature>
<reference evidence="4 5" key="1">
    <citation type="submission" date="2017-01" db="EMBL/GenBank/DDBJ databases">
        <authorList>
            <person name="Mah S.A."/>
            <person name="Swanson W.J."/>
            <person name="Moy G.W."/>
            <person name="Vacquier V.D."/>
        </authorList>
    </citation>
    <scope>NUCLEOTIDE SEQUENCE [LARGE SCALE GENOMIC DNA]</scope>
    <source>
        <strain evidence="4 5">CPCC 203464</strain>
    </source>
</reference>
<dbReference type="InterPro" id="IPR027787">
    <property type="entry name" value="Alpha/beta-hydrolase_catalytic"/>
</dbReference>
<keyword evidence="2" id="KW-0472">Membrane</keyword>
<feature type="compositionally biased region" description="Low complexity" evidence="1">
    <location>
        <begin position="1"/>
        <end position="15"/>
    </location>
</feature>
<feature type="transmembrane region" description="Helical" evidence="2">
    <location>
        <begin position="90"/>
        <end position="109"/>
    </location>
</feature>
<name>A0A1N7G3Z3_9NOCA</name>
<feature type="domain" description="Alpha/beta-hydrolase catalytic" evidence="3">
    <location>
        <begin position="371"/>
        <end position="436"/>
    </location>
</feature>
<evidence type="ECO:0000313" key="4">
    <source>
        <dbReference type="EMBL" id="SIS07268.1"/>
    </source>
</evidence>
<evidence type="ECO:0000256" key="1">
    <source>
        <dbReference type="SAM" id="MobiDB-lite"/>
    </source>
</evidence>
<dbReference type="AlphaFoldDB" id="A0A1N7G3Z3"/>
<dbReference type="SUPFAM" id="SSF53474">
    <property type="entry name" value="alpha/beta-Hydrolases"/>
    <property type="match status" value="1"/>
</dbReference>
<feature type="region of interest" description="Disordered" evidence="1">
    <location>
        <begin position="1"/>
        <end position="20"/>
    </location>
</feature>
<gene>
    <name evidence="4" type="ORF">SAMN05445060_2468</name>
</gene>
<evidence type="ECO:0000256" key="2">
    <source>
        <dbReference type="SAM" id="Phobius"/>
    </source>
</evidence>
<keyword evidence="2" id="KW-0812">Transmembrane</keyword>
<dbReference type="Pfam" id="PF10081">
    <property type="entry name" value="Abhydrolase_9"/>
    <property type="match status" value="2"/>
</dbReference>
<dbReference type="InterPro" id="IPR029058">
    <property type="entry name" value="AB_hydrolase_fold"/>
</dbReference>
<protein>
    <submittedName>
        <fullName evidence="4">Uncharacterized membrane protein</fullName>
    </submittedName>
</protein>
<dbReference type="Proteomes" id="UP000186218">
    <property type="component" value="Unassembled WGS sequence"/>
</dbReference>
<feature type="region of interest" description="Disordered" evidence="1">
    <location>
        <begin position="431"/>
        <end position="456"/>
    </location>
</feature>
<evidence type="ECO:0000313" key="5">
    <source>
        <dbReference type="Proteomes" id="UP000186218"/>
    </source>
</evidence>
<keyword evidence="5" id="KW-1185">Reference proteome</keyword>
<accession>A0A1N7G3Z3</accession>